<feature type="transmembrane region" description="Helical" evidence="1">
    <location>
        <begin position="55"/>
        <end position="76"/>
    </location>
</feature>
<comment type="caution">
    <text evidence="2">The sequence shown here is derived from an EMBL/GenBank/DDBJ whole genome shotgun (WGS) entry which is preliminary data.</text>
</comment>
<protein>
    <submittedName>
        <fullName evidence="2">Uncharacterized protein</fullName>
    </submittedName>
</protein>
<dbReference type="RefSeq" id="WP_166584598.1">
    <property type="nucleotide sequence ID" value="NZ_WWEO01000038.1"/>
</dbReference>
<feature type="transmembrane region" description="Helical" evidence="1">
    <location>
        <begin position="172"/>
        <end position="193"/>
    </location>
</feature>
<dbReference type="Proteomes" id="UP000638732">
    <property type="component" value="Unassembled WGS sequence"/>
</dbReference>
<dbReference type="EMBL" id="WWEO01000038">
    <property type="protein sequence ID" value="NCD68575.1"/>
    <property type="molecule type" value="Genomic_DNA"/>
</dbReference>
<sequence>MKAFDHFTLLFKRQWSEHWRAYLIGAAAIVAILVFLFILVWHWRTSFNGDTLHGIFLILLFGAGSIFMSTMLRDLGDKQKGIWFLILPASALTKISIAFLYGIVIYLVAYACLFYVSLSVFVGLVVPAGESWGTFGFFQNGFYQLIFTFITFQSMILLGSVYFNKSQLLKTLLLIIIGLFLTFNGNVLALKWLTGQQNIDSGIPLGGFQFAYMGENIHVDPPATVNTACSILWWVVVPLMFWVITWYRLKEKEL</sequence>
<reference evidence="2" key="1">
    <citation type="submission" date="2020-01" db="EMBL/GenBank/DDBJ databases">
        <authorList>
            <person name="Seo Y.L."/>
        </authorList>
    </citation>
    <scope>NUCLEOTIDE SEQUENCE</scope>
    <source>
        <strain evidence="2">R11</strain>
    </source>
</reference>
<feature type="transmembrane region" description="Helical" evidence="1">
    <location>
        <begin position="231"/>
        <end position="249"/>
    </location>
</feature>
<proteinExistence type="predicted"/>
<keyword evidence="3" id="KW-1185">Reference proteome</keyword>
<evidence type="ECO:0000313" key="3">
    <source>
        <dbReference type="Proteomes" id="UP000638732"/>
    </source>
</evidence>
<keyword evidence="1" id="KW-0472">Membrane</keyword>
<evidence type="ECO:0000256" key="1">
    <source>
        <dbReference type="SAM" id="Phobius"/>
    </source>
</evidence>
<feature type="transmembrane region" description="Helical" evidence="1">
    <location>
        <begin position="142"/>
        <end position="163"/>
    </location>
</feature>
<organism evidence="2 3">
    <name type="scientific">Mucilaginibacter agri</name>
    <dbReference type="NCBI Taxonomy" id="2695265"/>
    <lineage>
        <taxon>Bacteria</taxon>
        <taxon>Pseudomonadati</taxon>
        <taxon>Bacteroidota</taxon>
        <taxon>Sphingobacteriia</taxon>
        <taxon>Sphingobacteriales</taxon>
        <taxon>Sphingobacteriaceae</taxon>
        <taxon>Mucilaginibacter</taxon>
    </lineage>
</organism>
<feature type="transmembrane region" description="Helical" evidence="1">
    <location>
        <begin position="21"/>
        <end position="43"/>
    </location>
</feature>
<accession>A0A966DRK4</accession>
<keyword evidence="1" id="KW-1133">Transmembrane helix</keyword>
<reference evidence="2" key="2">
    <citation type="submission" date="2020-10" db="EMBL/GenBank/DDBJ databases">
        <title>Mucilaginibacter sp. nov., isolated from soil.</title>
        <authorList>
            <person name="Jeon C.O."/>
        </authorList>
    </citation>
    <scope>NUCLEOTIDE SEQUENCE</scope>
    <source>
        <strain evidence="2">R11</strain>
    </source>
</reference>
<keyword evidence="1" id="KW-0812">Transmembrane</keyword>
<dbReference type="AlphaFoldDB" id="A0A966DRK4"/>
<name>A0A966DRK4_9SPHI</name>
<evidence type="ECO:0000313" key="2">
    <source>
        <dbReference type="EMBL" id="NCD68575.1"/>
    </source>
</evidence>
<feature type="transmembrane region" description="Helical" evidence="1">
    <location>
        <begin position="97"/>
        <end position="122"/>
    </location>
</feature>
<gene>
    <name evidence="2" type="ORF">GSY63_04320</name>
</gene>